<comment type="caution">
    <text evidence="3">The sequence shown here is derived from an EMBL/GenBank/DDBJ whole genome shotgun (WGS) entry which is preliminary data.</text>
</comment>
<dbReference type="FunFam" id="3.40.50.720:FF:000084">
    <property type="entry name" value="Short-chain dehydrogenase reductase"/>
    <property type="match status" value="1"/>
</dbReference>
<dbReference type="InterPro" id="IPR036291">
    <property type="entry name" value="NAD(P)-bd_dom_sf"/>
</dbReference>
<dbReference type="InterPro" id="IPR002347">
    <property type="entry name" value="SDR_fam"/>
</dbReference>
<dbReference type="eggNOG" id="COG1028">
    <property type="taxonomic scope" value="Bacteria"/>
</dbReference>
<comment type="similarity">
    <text evidence="1">Belongs to the short-chain dehydrogenases/reductases (SDR) family.</text>
</comment>
<sequence length="254" mass="27190">MGKLQGKIALVTGASRGIGRGIALRLAQEGALVAVHYAKNREAAEEVIREIWEKGGAAFAVGADFKSANGVYELMGAMDEALRARTGDNCFDILVNNAGIAQTAFIEDLTEELFEEEIAINVKAPLFLIREALPRLNDEGRIINISSSVTRMAFPNLLGYSMTKGAINTMTSTLAKQLGTRNITINAIMPGITDTDMNTATLQDPAGRKFAAGLSVFDRWGQPEDLADVAAFLASPDSRWITGQCIDVSGGTHL</sequence>
<reference evidence="4" key="1">
    <citation type="submission" date="2016-01" db="EMBL/GenBank/DDBJ databases">
        <title>Draft genome of Chromobacterium sp. F49.</title>
        <authorList>
            <person name="Hong K.W."/>
        </authorList>
    </citation>
    <scope>NUCLEOTIDE SEQUENCE [LARGE SCALE GENOMIC DNA]</scope>
    <source>
        <strain evidence="4">M63</strain>
    </source>
</reference>
<dbReference type="PRINTS" id="PR00081">
    <property type="entry name" value="GDHRDH"/>
</dbReference>
<proteinExistence type="inferred from homology"/>
<dbReference type="GO" id="GO:0016491">
    <property type="term" value="F:oxidoreductase activity"/>
    <property type="evidence" value="ECO:0007669"/>
    <property type="project" value="UniProtKB-KW"/>
</dbReference>
<dbReference type="PANTHER" id="PTHR43639:SF1">
    <property type="entry name" value="SHORT-CHAIN DEHYDROGENASE_REDUCTASE FAMILY PROTEIN"/>
    <property type="match status" value="1"/>
</dbReference>
<dbReference type="AlphaFoldDB" id="A0A161RWL5"/>
<organism evidence="3 4">
    <name type="scientific">Paenibacillus elgii</name>
    <dbReference type="NCBI Taxonomy" id="189691"/>
    <lineage>
        <taxon>Bacteria</taxon>
        <taxon>Bacillati</taxon>
        <taxon>Bacillota</taxon>
        <taxon>Bacilli</taxon>
        <taxon>Bacillales</taxon>
        <taxon>Paenibacillaceae</taxon>
        <taxon>Paenibacillus</taxon>
    </lineage>
</organism>
<keyword evidence="2" id="KW-0560">Oxidoreductase</keyword>
<dbReference type="PROSITE" id="PS00061">
    <property type="entry name" value="ADH_SHORT"/>
    <property type="match status" value="1"/>
</dbReference>
<dbReference type="Proteomes" id="UP000076563">
    <property type="component" value="Unassembled WGS sequence"/>
</dbReference>
<keyword evidence="4" id="KW-1185">Reference proteome</keyword>
<accession>A0A161RWL5</accession>
<dbReference type="Pfam" id="PF13561">
    <property type="entry name" value="adh_short_C2"/>
    <property type="match status" value="1"/>
</dbReference>
<evidence type="ECO:0000313" key="3">
    <source>
        <dbReference type="EMBL" id="KZE75829.1"/>
    </source>
</evidence>
<protein>
    <submittedName>
        <fullName evidence="3">Short-chain dehydrogenase</fullName>
    </submittedName>
</protein>
<dbReference type="EMBL" id="LQRA01000070">
    <property type="protein sequence ID" value="KZE75829.1"/>
    <property type="molecule type" value="Genomic_DNA"/>
</dbReference>
<evidence type="ECO:0000313" key="4">
    <source>
        <dbReference type="Proteomes" id="UP000076563"/>
    </source>
</evidence>
<dbReference type="Gene3D" id="3.40.50.720">
    <property type="entry name" value="NAD(P)-binding Rossmann-like Domain"/>
    <property type="match status" value="1"/>
</dbReference>
<evidence type="ECO:0000256" key="2">
    <source>
        <dbReference type="ARBA" id="ARBA00023002"/>
    </source>
</evidence>
<dbReference type="SUPFAM" id="SSF51735">
    <property type="entry name" value="NAD(P)-binding Rossmann-fold domains"/>
    <property type="match status" value="1"/>
</dbReference>
<dbReference type="STRING" id="1007103.GCA_000213315_04949"/>
<dbReference type="GO" id="GO:0008206">
    <property type="term" value="P:bile acid metabolic process"/>
    <property type="evidence" value="ECO:0007669"/>
    <property type="project" value="UniProtKB-ARBA"/>
</dbReference>
<dbReference type="RefSeq" id="WP_063184617.1">
    <property type="nucleotide sequence ID" value="NZ_CP121215.1"/>
</dbReference>
<dbReference type="PRINTS" id="PR00080">
    <property type="entry name" value="SDRFAMILY"/>
</dbReference>
<dbReference type="OrthoDB" id="9803333at2"/>
<dbReference type="InterPro" id="IPR020904">
    <property type="entry name" value="Sc_DH/Rdtase_CS"/>
</dbReference>
<name>A0A161RWL5_9BACL</name>
<evidence type="ECO:0000256" key="1">
    <source>
        <dbReference type="ARBA" id="ARBA00006484"/>
    </source>
</evidence>
<gene>
    <name evidence="3" type="ORF">AV654_25515</name>
</gene>
<dbReference type="PANTHER" id="PTHR43639">
    <property type="entry name" value="OXIDOREDUCTASE, SHORT-CHAIN DEHYDROGENASE/REDUCTASE FAMILY (AFU_ORTHOLOGUE AFUA_5G02870)"/>
    <property type="match status" value="1"/>
</dbReference>